<accession>A0A6J4QXT6</accession>
<comment type="similarity">
    <text evidence="1">Belongs to the ornithine cyclodeaminase/mu-crystallin family.</text>
</comment>
<keyword evidence="2" id="KW-0456">Lyase</keyword>
<dbReference type="GO" id="GO:0019752">
    <property type="term" value="P:carboxylic acid metabolic process"/>
    <property type="evidence" value="ECO:0007669"/>
    <property type="project" value="UniProtKB-ARBA"/>
</dbReference>
<dbReference type="GO" id="GO:0008473">
    <property type="term" value="F:ornithine cyclodeaminase activity"/>
    <property type="evidence" value="ECO:0007669"/>
    <property type="project" value="UniProtKB-EC"/>
</dbReference>
<dbReference type="PIRSF" id="PIRSF001439">
    <property type="entry name" value="CryM"/>
    <property type="match status" value="1"/>
</dbReference>
<dbReference type="EC" id="4.3.1.12" evidence="2"/>
<sequence length="316" mass="34163">MTLLLTENEVENLLDMASTLDAVEEILRQHAEGRATNRARRRVGLSGSGLNVMFAGAPDIGALGLKAYTVASTGARFYTMLFDPVSGELLSIMQSDKLGQLRTGAASGVATKYLAREDANTLGIYGAGWQAESQLEAIAAVRKLDRVVVHTRTEESRKAFADKMSERLGLEIETTHSPEEPAAQDIVVTVTASSQPVLHGEWLRPGTHVNAAGSNFLFKREIDRDVVKRASLVTVDSREELGLEAGNLLMGLETGAVMPEAVRELGQIIAGQVPGRRSAEDITLFASQGLALEDMAAARIVYDRAREQNVGREIDF</sequence>
<dbReference type="FunFam" id="3.40.50.720:FF:000311">
    <property type="entry name" value="Ornithine cyclodeaminase"/>
    <property type="match status" value="1"/>
</dbReference>
<evidence type="ECO:0000256" key="1">
    <source>
        <dbReference type="ARBA" id="ARBA00008903"/>
    </source>
</evidence>
<dbReference type="GO" id="GO:0016491">
    <property type="term" value="F:oxidoreductase activity"/>
    <property type="evidence" value="ECO:0007669"/>
    <property type="project" value="UniProtKB-ARBA"/>
</dbReference>
<dbReference type="SUPFAM" id="SSF51735">
    <property type="entry name" value="NAD(P)-binding Rossmann-fold domains"/>
    <property type="match status" value="1"/>
</dbReference>
<evidence type="ECO:0000313" key="2">
    <source>
        <dbReference type="EMBL" id="CAA9456812.1"/>
    </source>
</evidence>
<dbReference type="PANTHER" id="PTHR13812:SF19">
    <property type="entry name" value="KETIMINE REDUCTASE MU-CRYSTALLIN"/>
    <property type="match status" value="1"/>
</dbReference>
<organism evidence="2">
    <name type="scientific">uncultured Rubrobacteraceae bacterium</name>
    <dbReference type="NCBI Taxonomy" id="349277"/>
    <lineage>
        <taxon>Bacteria</taxon>
        <taxon>Bacillati</taxon>
        <taxon>Actinomycetota</taxon>
        <taxon>Rubrobacteria</taxon>
        <taxon>Rubrobacterales</taxon>
        <taxon>Rubrobacteraceae</taxon>
        <taxon>environmental samples</taxon>
    </lineage>
</organism>
<dbReference type="Gene3D" id="3.40.50.720">
    <property type="entry name" value="NAD(P)-binding Rossmann-like Domain"/>
    <property type="match status" value="1"/>
</dbReference>
<proteinExistence type="inferred from homology"/>
<dbReference type="InterPro" id="IPR023401">
    <property type="entry name" value="ODC_N"/>
</dbReference>
<dbReference type="Gene3D" id="3.30.1780.10">
    <property type="entry name" value="ornithine cyclodeaminase, domain 1"/>
    <property type="match status" value="1"/>
</dbReference>
<name>A0A6J4QXT6_9ACTN</name>
<gene>
    <name evidence="2" type="ORF">AVDCRST_MAG28-2479</name>
</gene>
<dbReference type="InterPro" id="IPR003462">
    <property type="entry name" value="ODC_Mu_crystall"/>
</dbReference>
<protein>
    <submittedName>
        <fullName evidence="2">Ornithine cyclodeaminase</fullName>
        <ecNumber evidence="2">4.3.1.12</ecNumber>
    </submittedName>
</protein>
<reference evidence="2" key="1">
    <citation type="submission" date="2020-02" db="EMBL/GenBank/DDBJ databases">
        <authorList>
            <person name="Meier V. D."/>
        </authorList>
    </citation>
    <scope>NUCLEOTIDE SEQUENCE</scope>
    <source>
        <strain evidence="2">AVDCRST_MAG28</strain>
    </source>
</reference>
<dbReference type="InterPro" id="IPR036291">
    <property type="entry name" value="NAD(P)-bd_dom_sf"/>
</dbReference>
<dbReference type="Pfam" id="PF02423">
    <property type="entry name" value="OCD_Mu_crystall"/>
    <property type="match status" value="1"/>
</dbReference>
<dbReference type="GO" id="GO:0005737">
    <property type="term" value="C:cytoplasm"/>
    <property type="evidence" value="ECO:0007669"/>
    <property type="project" value="TreeGrafter"/>
</dbReference>
<dbReference type="PANTHER" id="PTHR13812">
    <property type="entry name" value="KETIMINE REDUCTASE MU-CRYSTALLIN"/>
    <property type="match status" value="1"/>
</dbReference>
<dbReference type="EMBL" id="CADCVE010000057">
    <property type="protein sequence ID" value="CAA9456812.1"/>
    <property type="molecule type" value="Genomic_DNA"/>
</dbReference>
<dbReference type="AlphaFoldDB" id="A0A6J4QXT6"/>